<reference evidence="3 4" key="1">
    <citation type="submission" date="2019-10" db="EMBL/GenBank/DDBJ databases">
        <title>Nocardia macrotermitis sp. nov. and Nocardia aurantia sp. nov., isolated from the gut of fungus growing-termite Macrotermes natalensis.</title>
        <authorList>
            <person name="Benndorf R."/>
            <person name="Schwitalla J."/>
            <person name="Martin K."/>
            <person name="De Beer W."/>
            <person name="Kaster A.-K."/>
            <person name="Vollmers J."/>
            <person name="Poulsen M."/>
            <person name="Beemelmanns C."/>
        </authorList>
    </citation>
    <scope>NUCLEOTIDE SEQUENCE [LARGE SCALE GENOMIC DNA]</scope>
    <source>
        <strain evidence="3 4">RB56</strain>
    </source>
</reference>
<comment type="similarity">
    <text evidence="1">Belongs to the AHA1 family.</text>
</comment>
<dbReference type="InterPro" id="IPR013538">
    <property type="entry name" value="ASHA1/2-like_C"/>
</dbReference>
<dbReference type="CDD" id="cd07814">
    <property type="entry name" value="SRPBCC_CalC_Aha1-like"/>
    <property type="match status" value="1"/>
</dbReference>
<name>A0A7K0DWK1_9NOCA</name>
<evidence type="ECO:0000259" key="2">
    <source>
        <dbReference type="Pfam" id="PF08327"/>
    </source>
</evidence>
<accession>A0A7K0DWK1</accession>
<dbReference type="Pfam" id="PF08327">
    <property type="entry name" value="AHSA1"/>
    <property type="match status" value="1"/>
</dbReference>
<protein>
    <recommendedName>
        <fullName evidence="2">Activator of Hsp90 ATPase homologue 1/2-like C-terminal domain-containing protein</fullName>
    </recommendedName>
</protein>
<dbReference type="Gene3D" id="3.30.530.20">
    <property type="match status" value="1"/>
</dbReference>
<organism evidence="3 4">
    <name type="scientific">Nocardia aurantia</name>
    <dbReference type="NCBI Taxonomy" id="2585199"/>
    <lineage>
        <taxon>Bacteria</taxon>
        <taxon>Bacillati</taxon>
        <taxon>Actinomycetota</taxon>
        <taxon>Actinomycetes</taxon>
        <taxon>Mycobacteriales</taxon>
        <taxon>Nocardiaceae</taxon>
        <taxon>Nocardia</taxon>
    </lineage>
</organism>
<feature type="domain" description="Activator of Hsp90 ATPase homologue 1/2-like C-terminal" evidence="2">
    <location>
        <begin position="21"/>
        <end position="144"/>
    </location>
</feature>
<dbReference type="OrthoDB" id="9803476at2"/>
<dbReference type="Proteomes" id="UP000431401">
    <property type="component" value="Unassembled WGS sequence"/>
</dbReference>
<dbReference type="AlphaFoldDB" id="A0A7K0DWK1"/>
<sequence>MIADPQSNPAAVELGNFFPRPPVAVWRALTEPDLLARWLLRPTGFEPSAGTRFRFTAAVSEVDEVTCEVLAARPFEQLTYSWTYSRAAHPTPWIVDWALWPQGRGTRLLLTHTGFDIADRRQRMVRNAMERGWKRRVLPRLEEVMRPSG</sequence>
<dbReference type="RefSeq" id="WP_153347206.1">
    <property type="nucleotide sequence ID" value="NZ_WEGI01000012.1"/>
</dbReference>
<proteinExistence type="inferred from homology"/>
<evidence type="ECO:0000313" key="3">
    <source>
        <dbReference type="EMBL" id="MQY29968.1"/>
    </source>
</evidence>
<dbReference type="InterPro" id="IPR023393">
    <property type="entry name" value="START-like_dom_sf"/>
</dbReference>
<dbReference type="EMBL" id="WEGI01000012">
    <property type="protein sequence ID" value="MQY29968.1"/>
    <property type="molecule type" value="Genomic_DNA"/>
</dbReference>
<gene>
    <name evidence="3" type="ORF">NRB56_55620</name>
</gene>
<evidence type="ECO:0000313" key="4">
    <source>
        <dbReference type="Proteomes" id="UP000431401"/>
    </source>
</evidence>
<evidence type="ECO:0000256" key="1">
    <source>
        <dbReference type="ARBA" id="ARBA00006817"/>
    </source>
</evidence>
<keyword evidence="4" id="KW-1185">Reference proteome</keyword>
<dbReference type="SUPFAM" id="SSF55961">
    <property type="entry name" value="Bet v1-like"/>
    <property type="match status" value="1"/>
</dbReference>
<comment type="caution">
    <text evidence="3">The sequence shown here is derived from an EMBL/GenBank/DDBJ whole genome shotgun (WGS) entry which is preliminary data.</text>
</comment>